<feature type="transmembrane region" description="Helical" evidence="8">
    <location>
        <begin position="219"/>
        <end position="237"/>
    </location>
</feature>
<name>A0A8J2K1A3_9HEXA</name>
<evidence type="ECO:0000256" key="2">
    <source>
        <dbReference type="ARBA" id="ARBA00022448"/>
    </source>
</evidence>
<protein>
    <recommendedName>
        <fullName evidence="9">Ion transport domain-containing protein</fullName>
    </recommendedName>
</protein>
<dbReference type="PANTHER" id="PTHR10117:SF54">
    <property type="entry name" value="TRANSIENT RECEPTOR POTENTIAL-GAMMA PROTEIN"/>
    <property type="match status" value="1"/>
</dbReference>
<keyword evidence="11" id="KW-1185">Reference proteome</keyword>
<dbReference type="Pfam" id="PF00520">
    <property type="entry name" value="Ion_trans"/>
    <property type="match status" value="1"/>
</dbReference>
<feature type="domain" description="Ion transport" evidence="9">
    <location>
        <begin position="204"/>
        <end position="269"/>
    </location>
</feature>
<dbReference type="InterPro" id="IPR005821">
    <property type="entry name" value="Ion_trans_dom"/>
</dbReference>
<keyword evidence="7" id="KW-0407">Ion channel</keyword>
<evidence type="ECO:0000256" key="8">
    <source>
        <dbReference type="SAM" id="Phobius"/>
    </source>
</evidence>
<evidence type="ECO:0000313" key="10">
    <source>
        <dbReference type="EMBL" id="CAG7729284.1"/>
    </source>
</evidence>
<evidence type="ECO:0000256" key="1">
    <source>
        <dbReference type="ARBA" id="ARBA00004141"/>
    </source>
</evidence>
<dbReference type="AlphaFoldDB" id="A0A8J2K1A3"/>
<keyword evidence="2" id="KW-0813">Transport</keyword>
<evidence type="ECO:0000256" key="3">
    <source>
        <dbReference type="ARBA" id="ARBA00022692"/>
    </source>
</evidence>
<keyword evidence="5" id="KW-0406">Ion transport</keyword>
<proteinExistence type="predicted"/>
<dbReference type="InterPro" id="IPR002153">
    <property type="entry name" value="TRPC_channel"/>
</dbReference>
<keyword evidence="4 8" id="KW-1133">Transmembrane helix</keyword>
<dbReference type="GO" id="GO:0015279">
    <property type="term" value="F:store-operated calcium channel activity"/>
    <property type="evidence" value="ECO:0007669"/>
    <property type="project" value="TreeGrafter"/>
</dbReference>
<organism evidence="10 11">
    <name type="scientific">Allacma fusca</name>
    <dbReference type="NCBI Taxonomy" id="39272"/>
    <lineage>
        <taxon>Eukaryota</taxon>
        <taxon>Metazoa</taxon>
        <taxon>Ecdysozoa</taxon>
        <taxon>Arthropoda</taxon>
        <taxon>Hexapoda</taxon>
        <taxon>Collembola</taxon>
        <taxon>Symphypleona</taxon>
        <taxon>Sminthuridae</taxon>
        <taxon>Allacma</taxon>
    </lineage>
</organism>
<keyword evidence="3 8" id="KW-0812">Transmembrane</keyword>
<dbReference type="OrthoDB" id="2373987at2759"/>
<feature type="transmembrane region" description="Helical" evidence="8">
    <location>
        <begin position="249"/>
        <end position="270"/>
    </location>
</feature>
<accession>A0A8J2K1A3</accession>
<feature type="transmembrane region" description="Helical" evidence="8">
    <location>
        <begin position="162"/>
        <end position="183"/>
    </location>
</feature>
<dbReference type="Proteomes" id="UP000708208">
    <property type="component" value="Unassembled WGS sequence"/>
</dbReference>
<comment type="caution">
    <text evidence="10">The sequence shown here is derived from an EMBL/GenBank/DDBJ whole genome shotgun (WGS) entry which is preliminary data.</text>
</comment>
<dbReference type="PANTHER" id="PTHR10117">
    <property type="entry name" value="TRANSIENT RECEPTOR POTENTIAL CHANNEL"/>
    <property type="match status" value="1"/>
</dbReference>
<feature type="transmembrane region" description="Helical" evidence="8">
    <location>
        <begin position="133"/>
        <end position="150"/>
    </location>
</feature>
<dbReference type="EMBL" id="CAJVCH010176106">
    <property type="protein sequence ID" value="CAG7729284.1"/>
    <property type="molecule type" value="Genomic_DNA"/>
</dbReference>
<dbReference type="GO" id="GO:0070679">
    <property type="term" value="F:inositol 1,4,5 trisphosphate binding"/>
    <property type="evidence" value="ECO:0007669"/>
    <property type="project" value="TreeGrafter"/>
</dbReference>
<sequence length="342" mass="39507">MCIEAVGSWVWVCRMMHGDYKERGMISSALMWDPLDLKGSENELRKQCQDFATALLDHTRGSYELEVLLNHDPTGPAFEHGERMHLNRLKLAIKFRQKKFVAHPNVQQLLASIWYEGLPGFRRRNMALQALEVIRIGLLFPIFSLCYIIAPHSSWGQTMRKPFIKFICNSASYFTFLFLLILASQRFETLIVDMLGLKSNWFSVDVTTKRGSPPSFVEWFILAWVFGLIWSEIKQLWDVGLQEYVGDMWNVLDFVTNSLYVATIALRIVAHHHVQKEKETKPNEPNPGDIPREDWDTWDPMLIAEGLFAAANIFRSIFFPLSCFCLFGSRLLYLISFGSVIL</sequence>
<dbReference type="GO" id="GO:0034703">
    <property type="term" value="C:cation channel complex"/>
    <property type="evidence" value="ECO:0007669"/>
    <property type="project" value="TreeGrafter"/>
</dbReference>
<evidence type="ECO:0000256" key="4">
    <source>
        <dbReference type="ARBA" id="ARBA00022989"/>
    </source>
</evidence>
<feature type="transmembrane region" description="Helical" evidence="8">
    <location>
        <begin position="317"/>
        <end position="341"/>
    </location>
</feature>
<evidence type="ECO:0000313" key="11">
    <source>
        <dbReference type="Proteomes" id="UP000708208"/>
    </source>
</evidence>
<evidence type="ECO:0000256" key="6">
    <source>
        <dbReference type="ARBA" id="ARBA00023136"/>
    </source>
</evidence>
<dbReference type="GO" id="GO:0051480">
    <property type="term" value="P:regulation of cytosolic calcium ion concentration"/>
    <property type="evidence" value="ECO:0007669"/>
    <property type="project" value="TreeGrafter"/>
</dbReference>
<evidence type="ECO:0000256" key="7">
    <source>
        <dbReference type="ARBA" id="ARBA00023303"/>
    </source>
</evidence>
<dbReference type="GO" id="GO:0005886">
    <property type="term" value="C:plasma membrane"/>
    <property type="evidence" value="ECO:0007669"/>
    <property type="project" value="TreeGrafter"/>
</dbReference>
<evidence type="ECO:0000256" key="5">
    <source>
        <dbReference type="ARBA" id="ARBA00023065"/>
    </source>
</evidence>
<gene>
    <name evidence="10" type="ORF">AFUS01_LOCUS18011</name>
</gene>
<reference evidence="10" key="1">
    <citation type="submission" date="2021-06" db="EMBL/GenBank/DDBJ databases">
        <authorList>
            <person name="Hodson N. C."/>
            <person name="Mongue J. A."/>
            <person name="Jaron S. K."/>
        </authorList>
    </citation>
    <scope>NUCLEOTIDE SEQUENCE</scope>
</reference>
<comment type="subcellular location">
    <subcellularLocation>
        <location evidence="1">Membrane</location>
        <topology evidence="1">Multi-pass membrane protein</topology>
    </subcellularLocation>
</comment>
<keyword evidence="6 8" id="KW-0472">Membrane</keyword>
<evidence type="ECO:0000259" key="9">
    <source>
        <dbReference type="Pfam" id="PF00520"/>
    </source>
</evidence>